<proteinExistence type="predicted"/>
<dbReference type="EMBL" id="JACRJB010000014">
    <property type="protein sequence ID" value="MBI5128946.1"/>
    <property type="molecule type" value="Genomic_DNA"/>
</dbReference>
<name>A0A933W000_RHOPL</name>
<evidence type="ECO:0000313" key="2">
    <source>
        <dbReference type="Proteomes" id="UP000782519"/>
    </source>
</evidence>
<sequence>MLATMFENGAEEIGQHLLTAVRRGDSAAMKIALDRLFPVRRGAPVMIPDFPRINSVDDVPKAHAAIIAAVADGVLSPDEVKPISDLLQNFVNAVDTLELKTRLDEIEHQIAESKRHGTR</sequence>
<organism evidence="1 2">
    <name type="scientific">Rhodopseudomonas palustris</name>
    <dbReference type="NCBI Taxonomy" id="1076"/>
    <lineage>
        <taxon>Bacteria</taxon>
        <taxon>Pseudomonadati</taxon>
        <taxon>Pseudomonadota</taxon>
        <taxon>Alphaproteobacteria</taxon>
        <taxon>Hyphomicrobiales</taxon>
        <taxon>Nitrobacteraceae</taxon>
        <taxon>Rhodopseudomonas</taxon>
    </lineage>
</organism>
<evidence type="ECO:0000313" key="1">
    <source>
        <dbReference type="EMBL" id="MBI5128946.1"/>
    </source>
</evidence>
<reference evidence="1" key="1">
    <citation type="submission" date="2020-07" db="EMBL/GenBank/DDBJ databases">
        <title>Huge and variable diversity of episymbiotic CPR bacteria and DPANN archaea in groundwater ecosystems.</title>
        <authorList>
            <person name="He C.Y."/>
            <person name="Keren R."/>
            <person name="Whittaker M."/>
            <person name="Farag I.F."/>
            <person name="Doudna J."/>
            <person name="Cate J.H.D."/>
            <person name="Banfield J.F."/>
        </authorList>
    </citation>
    <scope>NUCLEOTIDE SEQUENCE</scope>
    <source>
        <strain evidence="1">NC_groundwater_1818_Pr3_B-0.1um_66_35</strain>
    </source>
</reference>
<gene>
    <name evidence="1" type="ORF">HZA66_05860</name>
</gene>
<dbReference type="AlphaFoldDB" id="A0A933W000"/>
<accession>A0A933W000</accession>
<comment type="caution">
    <text evidence="1">The sequence shown here is derived from an EMBL/GenBank/DDBJ whole genome shotgun (WGS) entry which is preliminary data.</text>
</comment>
<protein>
    <submittedName>
        <fullName evidence="1">Uncharacterized protein</fullName>
    </submittedName>
</protein>
<dbReference type="Proteomes" id="UP000782519">
    <property type="component" value="Unassembled WGS sequence"/>
</dbReference>